<name>A0A6J2JN29_BOMMA</name>
<dbReference type="GeneID" id="114243703"/>
<accession>A0A6J2JN29</accession>
<dbReference type="RefSeq" id="XP_028031096.1">
    <property type="nucleotide sequence ID" value="XM_028175295.1"/>
</dbReference>
<keyword evidence="1" id="KW-1185">Reference proteome</keyword>
<organism evidence="1 2">
    <name type="scientific">Bombyx mandarina</name>
    <name type="common">Wild silk moth</name>
    <name type="synonym">Wild silkworm</name>
    <dbReference type="NCBI Taxonomy" id="7092"/>
    <lineage>
        <taxon>Eukaryota</taxon>
        <taxon>Metazoa</taxon>
        <taxon>Ecdysozoa</taxon>
        <taxon>Arthropoda</taxon>
        <taxon>Hexapoda</taxon>
        <taxon>Insecta</taxon>
        <taxon>Pterygota</taxon>
        <taxon>Neoptera</taxon>
        <taxon>Endopterygota</taxon>
        <taxon>Lepidoptera</taxon>
        <taxon>Glossata</taxon>
        <taxon>Ditrysia</taxon>
        <taxon>Bombycoidea</taxon>
        <taxon>Bombycidae</taxon>
        <taxon>Bombycinae</taxon>
        <taxon>Bombyx</taxon>
    </lineage>
</organism>
<reference evidence="2" key="1">
    <citation type="submission" date="2025-08" db="UniProtKB">
        <authorList>
            <consortium name="RefSeq"/>
        </authorList>
    </citation>
    <scope>IDENTIFICATION</scope>
    <source>
        <tissue evidence="2">Silk gland</tissue>
    </source>
</reference>
<sequence>MSSLGLGVNIDRRMTAHAKSALAAARYARFLLRPVLASRLPTRTRLGIYKTYVRSRITYAAAAWYHLIPQVMRVKLQAQQNLALRTIVGAGRYVSNAVIARDLDVESLEEFIRRLARNLYERADGGPHEHLHN</sequence>
<proteinExistence type="predicted"/>
<dbReference type="AlphaFoldDB" id="A0A6J2JN29"/>
<dbReference type="OrthoDB" id="412981at2759"/>
<evidence type="ECO:0000313" key="2">
    <source>
        <dbReference type="RefSeq" id="XP_028031096.1"/>
    </source>
</evidence>
<gene>
    <name evidence="2" type="primary">LOC114243703</name>
</gene>
<protein>
    <submittedName>
        <fullName evidence="2">Uncharacterized protein LOC114243703</fullName>
    </submittedName>
</protein>
<evidence type="ECO:0000313" key="1">
    <source>
        <dbReference type="Proteomes" id="UP000504629"/>
    </source>
</evidence>
<dbReference type="KEGG" id="bman:114243703"/>
<dbReference type="Proteomes" id="UP000504629">
    <property type="component" value="Unplaced"/>
</dbReference>